<evidence type="ECO:0000313" key="3">
    <source>
        <dbReference type="EMBL" id="PEN16341.1"/>
    </source>
</evidence>
<keyword evidence="6" id="KW-1185">Reference proteome</keyword>
<name>A0A269YN80_9MICC</name>
<evidence type="ECO:0000313" key="2">
    <source>
        <dbReference type="EMBL" id="PAK86988.1"/>
    </source>
</evidence>
<dbReference type="EMBL" id="PDEV01000002">
    <property type="protein sequence ID" value="PEN16341.1"/>
    <property type="molecule type" value="Genomic_DNA"/>
</dbReference>
<evidence type="ECO:0000313" key="5">
    <source>
        <dbReference type="Proteomes" id="UP000216195"/>
    </source>
</evidence>
<evidence type="ECO:0000313" key="1">
    <source>
        <dbReference type="EMBL" id="MBF1648531.1"/>
    </source>
</evidence>
<organism evidence="3 6">
    <name type="scientific">Rothia dentocariosa</name>
    <dbReference type="NCBI Taxonomy" id="2047"/>
    <lineage>
        <taxon>Bacteria</taxon>
        <taxon>Bacillati</taxon>
        <taxon>Actinomycetota</taxon>
        <taxon>Actinomycetes</taxon>
        <taxon>Micrococcales</taxon>
        <taxon>Micrococcaceae</taxon>
        <taxon>Rothia</taxon>
    </lineage>
</organism>
<accession>A0A5F0MBC4</accession>
<dbReference type="NCBIfam" id="TIGR03544">
    <property type="entry name" value="DivI1A_domain"/>
    <property type="match status" value="1"/>
</dbReference>
<keyword evidence="2" id="KW-0132">Cell division</keyword>
<dbReference type="EMBL" id="LR134521">
    <property type="protein sequence ID" value="VEJ28957.1"/>
    <property type="molecule type" value="Genomic_DNA"/>
</dbReference>
<evidence type="ECO:0000313" key="4">
    <source>
        <dbReference type="EMBL" id="VEJ28957.1"/>
    </source>
</evidence>
<dbReference type="STRING" id="762948.HMPREF0733_11539"/>
<reference evidence="3" key="2">
    <citation type="submission" date="2017-10" db="EMBL/GenBank/DDBJ databases">
        <title>Kefir isolates.</title>
        <authorList>
            <person name="Kim Y."/>
            <person name="Blasche S."/>
        </authorList>
    </citation>
    <scope>NUCLEOTIDE SEQUENCE [LARGE SCALE GENOMIC DNA]</scope>
    <source>
        <strain evidence="3">OG2-2</strain>
    </source>
</reference>
<dbReference type="RefSeq" id="WP_004006230.1">
    <property type="nucleotide sequence ID" value="NZ_CABFMC010000004.1"/>
</dbReference>
<dbReference type="EMBL" id="NCWU01000001">
    <property type="protein sequence ID" value="PAK86988.1"/>
    <property type="molecule type" value="Genomic_DNA"/>
</dbReference>
<accession>A0A269YN80</accession>
<dbReference type="EMBL" id="JABZXJ010000001">
    <property type="protein sequence ID" value="MBF1648531.1"/>
    <property type="molecule type" value="Genomic_DNA"/>
</dbReference>
<reference evidence="1" key="4">
    <citation type="submission" date="2020-04" db="EMBL/GenBank/DDBJ databases">
        <title>Deep metagenomics examines the oral microbiome during advanced dental caries in children, revealing novel taxa and co-occurrences with host molecules.</title>
        <authorList>
            <person name="Baker J.L."/>
            <person name="Morton J.T."/>
            <person name="Dinis M."/>
            <person name="Alvarez R."/>
            <person name="Tran N.C."/>
            <person name="Knight R."/>
            <person name="Edlund A."/>
        </authorList>
    </citation>
    <scope>NUCLEOTIDE SEQUENCE</scope>
    <source>
        <strain evidence="1">JCVI_47_bin.4</strain>
    </source>
</reference>
<dbReference type="Proteomes" id="UP000270988">
    <property type="component" value="Chromosome"/>
</dbReference>
<dbReference type="InterPro" id="IPR019933">
    <property type="entry name" value="DivIVA_domain"/>
</dbReference>
<dbReference type="Proteomes" id="UP000216195">
    <property type="component" value="Unassembled WGS sequence"/>
</dbReference>
<gene>
    <name evidence="2" type="ORF">B8W87_01280</name>
    <name evidence="3" type="ORF">CRM92_06605</name>
    <name evidence="1" type="ORF">HXO56_00255</name>
    <name evidence="4" type="ORF">NCTC10918_00198</name>
</gene>
<protein>
    <submittedName>
        <fullName evidence="2">Cell division protein DivIVA</fullName>
    </submittedName>
    <submittedName>
        <fullName evidence="4">DivIVA domain repeat protein</fullName>
    </submittedName>
    <submittedName>
        <fullName evidence="3">DivIVA domain-containing protein</fullName>
    </submittedName>
</protein>
<evidence type="ECO:0000313" key="7">
    <source>
        <dbReference type="Proteomes" id="UP000270988"/>
    </source>
</evidence>
<dbReference type="Proteomes" id="UP000769484">
    <property type="component" value="Unassembled WGS sequence"/>
</dbReference>
<reference evidence="4 7" key="3">
    <citation type="submission" date="2018-12" db="EMBL/GenBank/DDBJ databases">
        <authorList>
            <consortium name="Pathogen Informatics"/>
        </authorList>
    </citation>
    <scope>NUCLEOTIDE SEQUENCE [LARGE SCALE GENOMIC DNA]</scope>
    <source>
        <strain evidence="4 7">NCTC10918</strain>
    </source>
</reference>
<dbReference type="GO" id="GO:0051301">
    <property type="term" value="P:cell division"/>
    <property type="evidence" value="ECO:0007669"/>
    <property type="project" value="UniProtKB-KW"/>
</dbReference>
<dbReference type="Proteomes" id="UP000219947">
    <property type="component" value="Unassembled WGS sequence"/>
</dbReference>
<evidence type="ECO:0000313" key="6">
    <source>
        <dbReference type="Proteomes" id="UP000219947"/>
    </source>
</evidence>
<sequence length="197" mass="22569">MATNTSRTDNGFGRAAELEPGYKRTEVDRLFARLAEDYEQLSGAVQQHANIYTSRLIRQVVFRTEPGGYAVGDVDRALERIEERFAKLERSRYIEQYGLSNWELSLVDAGELLAQRLERPDGERFRRPSKRKHAGYFVGDVDKVCHHIYAQLNSEEPLDTSVIRNAVFRSATGSVSYEETQVDAFMDRCIELIQDLT</sequence>
<dbReference type="AlphaFoldDB" id="A0A269YN80"/>
<keyword evidence="2" id="KW-0131">Cell cycle</keyword>
<reference evidence="2 5" key="1">
    <citation type="submission" date="2017-04" db="EMBL/GenBank/DDBJ databases">
        <title>Kefir bacterial isolates.</title>
        <authorList>
            <person name="Kim Y."/>
            <person name="Blasche S."/>
            <person name="Patil K.R."/>
        </authorList>
    </citation>
    <scope>NUCLEOTIDE SEQUENCE [LARGE SCALE GENOMIC DNA]</scope>
    <source>
        <strain evidence="2 5">OG2-1</strain>
    </source>
</reference>
<proteinExistence type="predicted"/>